<proteinExistence type="predicted"/>
<dbReference type="Pfam" id="PF11938">
    <property type="entry name" value="DUF3456"/>
    <property type="match status" value="1"/>
</dbReference>
<keyword evidence="4" id="KW-1185">Reference proteome</keyword>
<organism evidence="3 4">
    <name type="scientific">Apatococcus lobatus</name>
    <dbReference type="NCBI Taxonomy" id="904363"/>
    <lineage>
        <taxon>Eukaryota</taxon>
        <taxon>Viridiplantae</taxon>
        <taxon>Chlorophyta</taxon>
        <taxon>core chlorophytes</taxon>
        <taxon>Trebouxiophyceae</taxon>
        <taxon>Chlorellales</taxon>
        <taxon>Chlorellaceae</taxon>
        <taxon>Apatococcus</taxon>
    </lineage>
</organism>
<sequence>MAARGPPGSPSSQNKLSVARRSRVFTAQTDQPAVTARLSLVIGLLHLGHAQDKLYCSDCLLVAKALQSELLAVEPGHGLTNSAREEGVVPGSRRGRLLAHPRSEIQIFEALDKVCNTVERISDHHLSSACKRLIHPHRDSLENHIYAEGLEHVREILCTQLTGLCPKHTLHDSGEL</sequence>
<feature type="domain" description="Saposin B-type" evidence="2">
    <location>
        <begin position="52"/>
        <end position="169"/>
    </location>
</feature>
<dbReference type="InterPro" id="IPR021852">
    <property type="entry name" value="DUF3456"/>
</dbReference>
<gene>
    <name evidence="3" type="ORF">WJX74_000159</name>
</gene>
<evidence type="ECO:0000259" key="2">
    <source>
        <dbReference type="PROSITE" id="PS50015"/>
    </source>
</evidence>
<dbReference type="AlphaFoldDB" id="A0AAW1SAH0"/>
<name>A0AAW1SAH0_9CHLO</name>
<dbReference type="Gene3D" id="1.10.225.10">
    <property type="entry name" value="Saposin-like"/>
    <property type="match status" value="1"/>
</dbReference>
<evidence type="ECO:0000313" key="4">
    <source>
        <dbReference type="Proteomes" id="UP001438707"/>
    </source>
</evidence>
<dbReference type="InterPro" id="IPR008139">
    <property type="entry name" value="SaposinB_dom"/>
</dbReference>
<evidence type="ECO:0000313" key="3">
    <source>
        <dbReference type="EMBL" id="KAK9842653.1"/>
    </source>
</evidence>
<accession>A0AAW1SAH0</accession>
<keyword evidence="1" id="KW-1015">Disulfide bond</keyword>
<dbReference type="EMBL" id="JALJOS010000002">
    <property type="protein sequence ID" value="KAK9842653.1"/>
    <property type="molecule type" value="Genomic_DNA"/>
</dbReference>
<dbReference type="Proteomes" id="UP001438707">
    <property type="component" value="Unassembled WGS sequence"/>
</dbReference>
<reference evidence="3 4" key="1">
    <citation type="journal article" date="2024" name="Nat. Commun.">
        <title>Phylogenomics reveals the evolutionary origins of lichenization in chlorophyte algae.</title>
        <authorList>
            <person name="Puginier C."/>
            <person name="Libourel C."/>
            <person name="Otte J."/>
            <person name="Skaloud P."/>
            <person name="Haon M."/>
            <person name="Grisel S."/>
            <person name="Petersen M."/>
            <person name="Berrin J.G."/>
            <person name="Delaux P.M."/>
            <person name="Dal Grande F."/>
            <person name="Keller J."/>
        </authorList>
    </citation>
    <scope>NUCLEOTIDE SEQUENCE [LARGE SCALE GENOMIC DNA]</scope>
    <source>
        <strain evidence="3 4">SAG 2145</strain>
    </source>
</reference>
<protein>
    <recommendedName>
        <fullName evidence="2">Saposin B-type domain-containing protein</fullName>
    </recommendedName>
</protein>
<dbReference type="PROSITE" id="PS50015">
    <property type="entry name" value="SAP_B"/>
    <property type="match status" value="1"/>
</dbReference>
<comment type="caution">
    <text evidence="3">The sequence shown here is derived from an EMBL/GenBank/DDBJ whole genome shotgun (WGS) entry which is preliminary data.</text>
</comment>
<evidence type="ECO:0000256" key="1">
    <source>
        <dbReference type="ARBA" id="ARBA00023157"/>
    </source>
</evidence>